<evidence type="ECO:0000313" key="1">
    <source>
        <dbReference type="EMBL" id="KJB09294.1"/>
    </source>
</evidence>
<dbReference type="AlphaFoldDB" id="A0A0D2PQU9"/>
<reference evidence="1 2" key="1">
    <citation type="journal article" date="2012" name="Nature">
        <title>Repeated polyploidization of Gossypium genomes and the evolution of spinnable cotton fibres.</title>
        <authorList>
            <person name="Paterson A.H."/>
            <person name="Wendel J.F."/>
            <person name="Gundlach H."/>
            <person name="Guo H."/>
            <person name="Jenkins J."/>
            <person name="Jin D."/>
            <person name="Llewellyn D."/>
            <person name="Showmaker K.C."/>
            <person name="Shu S."/>
            <person name="Udall J."/>
            <person name="Yoo M.J."/>
            <person name="Byers R."/>
            <person name="Chen W."/>
            <person name="Doron-Faigenboim A."/>
            <person name="Duke M.V."/>
            <person name="Gong L."/>
            <person name="Grimwood J."/>
            <person name="Grover C."/>
            <person name="Grupp K."/>
            <person name="Hu G."/>
            <person name="Lee T.H."/>
            <person name="Li J."/>
            <person name="Lin L."/>
            <person name="Liu T."/>
            <person name="Marler B.S."/>
            <person name="Page J.T."/>
            <person name="Roberts A.W."/>
            <person name="Romanel E."/>
            <person name="Sanders W.S."/>
            <person name="Szadkowski E."/>
            <person name="Tan X."/>
            <person name="Tang H."/>
            <person name="Xu C."/>
            <person name="Wang J."/>
            <person name="Wang Z."/>
            <person name="Zhang D."/>
            <person name="Zhang L."/>
            <person name="Ashrafi H."/>
            <person name="Bedon F."/>
            <person name="Bowers J.E."/>
            <person name="Brubaker C.L."/>
            <person name="Chee P.W."/>
            <person name="Das S."/>
            <person name="Gingle A.R."/>
            <person name="Haigler C.H."/>
            <person name="Harker D."/>
            <person name="Hoffmann L.V."/>
            <person name="Hovav R."/>
            <person name="Jones D.C."/>
            <person name="Lemke C."/>
            <person name="Mansoor S."/>
            <person name="ur Rahman M."/>
            <person name="Rainville L.N."/>
            <person name="Rambani A."/>
            <person name="Reddy U.K."/>
            <person name="Rong J.K."/>
            <person name="Saranga Y."/>
            <person name="Scheffler B.E."/>
            <person name="Scheffler J.A."/>
            <person name="Stelly D.M."/>
            <person name="Triplett B.A."/>
            <person name="Van Deynze A."/>
            <person name="Vaslin M.F."/>
            <person name="Waghmare V.N."/>
            <person name="Walford S.A."/>
            <person name="Wright R.J."/>
            <person name="Zaki E.A."/>
            <person name="Zhang T."/>
            <person name="Dennis E.S."/>
            <person name="Mayer K.F."/>
            <person name="Peterson D.G."/>
            <person name="Rokhsar D.S."/>
            <person name="Wang X."/>
            <person name="Schmutz J."/>
        </authorList>
    </citation>
    <scope>NUCLEOTIDE SEQUENCE [LARGE SCALE GENOMIC DNA]</scope>
</reference>
<name>A0A0D2PQU9_GOSRA</name>
<proteinExistence type="predicted"/>
<dbReference type="Gramene" id="KJB09294">
    <property type="protein sequence ID" value="KJB09294"/>
    <property type="gene ID" value="B456_001G133300"/>
</dbReference>
<accession>A0A0D2PQU9</accession>
<sequence>MPMILSLQEITLKKSLCGLKQSPCILDFKNERLRLIEILCGVEVTKSKKGIFLSRRKHVFHLLIETEKLIAKP</sequence>
<dbReference type="Proteomes" id="UP000032304">
    <property type="component" value="Chromosome 1"/>
</dbReference>
<gene>
    <name evidence="1" type="ORF">B456_001G133300</name>
</gene>
<organism evidence="1 2">
    <name type="scientific">Gossypium raimondii</name>
    <name type="common">Peruvian cotton</name>
    <name type="synonym">Gossypium klotzschianum subsp. raimondii</name>
    <dbReference type="NCBI Taxonomy" id="29730"/>
    <lineage>
        <taxon>Eukaryota</taxon>
        <taxon>Viridiplantae</taxon>
        <taxon>Streptophyta</taxon>
        <taxon>Embryophyta</taxon>
        <taxon>Tracheophyta</taxon>
        <taxon>Spermatophyta</taxon>
        <taxon>Magnoliopsida</taxon>
        <taxon>eudicotyledons</taxon>
        <taxon>Gunneridae</taxon>
        <taxon>Pentapetalae</taxon>
        <taxon>rosids</taxon>
        <taxon>malvids</taxon>
        <taxon>Malvales</taxon>
        <taxon>Malvaceae</taxon>
        <taxon>Malvoideae</taxon>
        <taxon>Gossypium</taxon>
    </lineage>
</organism>
<protein>
    <submittedName>
        <fullName evidence="1">Uncharacterized protein</fullName>
    </submittedName>
</protein>
<evidence type="ECO:0000313" key="2">
    <source>
        <dbReference type="Proteomes" id="UP000032304"/>
    </source>
</evidence>
<keyword evidence="2" id="KW-1185">Reference proteome</keyword>
<dbReference type="EMBL" id="CM001740">
    <property type="protein sequence ID" value="KJB09294.1"/>
    <property type="molecule type" value="Genomic_DNA"/>
</dbReference>